<gene>
    <name evidence="2" type="ORF">RMCC_3975</name>
</gene>
<evidence type="ECO:0000313" key="3">
    <source>
        <dbReference type="Proteomes" id="UP000069443"/>
    </source>
</evidence>
<comment type="caution">
    <text evidence="2">The sequence shown here is derived from an EMBL/GenBank/DDBJ whole genome shotgun (WGS) entry which is preliminary data.</text>
</comment>
<dbReference type="AlphaFoldDB" id="A0A124E2J4"/>
<evidence type="ECO:0000313" key="2">
    <source>
        <dbReference type="EMBL" id="GAS97009.1"/>
    </source>
</evidence>
<keyword evidence="3" id="KW-1185">Reference proteome</keyword>
<proteinExistence type="predicted"/>
<sequence>MQRTISMRTDFAMAGMAAVTAAAVVAAPLVPVTVASSPPAVVREVRLAAAVPPGGLITSILHNQTVYCSIICPLIAQAGVTAATTALQAPGTFLAALSAGDVLKAIGAAAASVTGPTETAAQKAIDADAEIPAQRALNAFEVGVVGLLNVLPAIQDGLPGIAAALQKARQDTFDALNLPFTPNPTPTVMPHGVFQVAVVGAINVAAAVIFPAFNDFLSGIFQVPDAVARELAASGNPVSALAAGIRTAAGLAAAAGKVVAQAVATAVDDVRAAAAGQPASTSRSLPKPDPGTTATMTSATTSTTTSKASKALTAPTPKTVAVTTPKAVTATASQRDDAPTAKSDSTKSDSTKPDSTTSDTDKPDTTATSATSATAPSTSTPSTSTPSTGTKPARPNPVQDAASNLRNAVHNLVKNLTPKPPHQTAAKDGHGAGAHRK</sequence>
<name>A0A124E2J4_MYCCR</name>
<reference evidence="3" key="2">
    <citation type="submission" date="2016-02" db="EMBL/GenBank/DDBJ databases">
        <title>Draft genome sequence of five rapidly growing Mycobacterium species.</title>
        <authorList>
            <person name="Katahira K."/>
            <person name="Gotou Y."/>
            <person name="Iida K."/>
            <person name="Ogura Y."/>
            <person name="Hayashi T."/>
        </authorList>
    </citation>
    <scope>NUCLEOTIDE SEQUENCE [LARGE SCALE GENOMIC DNA]</scope>
    <source>
        <strain evidence="3">JCM15298</strain>
    </source>
</reference>
<dbReference type="EMBL" id="BCSY01000065">
    <property type="protein sequence ID" value="GAS97009.1"/>
    <property type="molecule type" value="Genomic_DNA"/>
</dbReference>
<feature type="compositionally biased region" description="Low complexity" evidence="1">
    <location>
        <begin position="365"/>
        <end position="393"/>
    </location>
</feature>
<dbReference type="Proteomes" id="UP000069443">
    <property type="component" value="Unassembled WGS sequence"/>
</dbReference>
<feature type="compositionally biased region" description="Low complexity" evidence="1">
    <location>
        <begin position="292"/>
        <end position="332"/>
    </location>
</feature>
<dbReference type="OrthoDB" id="4628712at2"/>
<feature type="compositionally biased region" description="Basic and acidic residues" evidence="1">
    <location>
        <begin position="334"/>
        <end position="352"/>
    </location>
</feature>
<protein>
    <submittedName>
        <fullName evidence="2">Uncharacterized protein</fullName>
    </submittedName>
</protein>
<accession>A0A124E2J4</accession>
<reference evidence="3" key="1">
    <citation type="journal article" date="2016" name="Genome Announc.">
        <title>Draft Genome Sequences of Five Rapidly Growing Mycobacterium Species, M. thermoresistibile, M. fortuitum subsp. acetamidolyticum, M. canariasense, M. brisbanense, and M. novocastrense.</title>
        <authorList>
            <person name="Katahira K."/>
            <person name="Ogura Y."/>
            <person name="Gotoh Y."/>
            <person name="Hayashi T."/>
        </authorList>
    </citation>
    <scope>NUCLEOTIDE SEQUENCE [LARGE SCALE GENOMIC DNA]</scope>
    <source>
        <strain evidence="3">JCM15298</strain>
    </source>
</reference>
<dbReference type="RefSeq" id="WP_062657948.1">
    <property type="nucleotide sequence ID" value="NZ_BCSY01000065.1"/>
</dbReference>
<organism evidence="2 3">
    <name type="scientific">Mycolicibacterium canariasense</name>
    <name type="common">Mycobacterium canariasense</name>
    <dbReference type="NCBI Taxonomy" id="228230"/>
    <lineage>
        <taxon>Bacteria</taxon>
        <taxon>Bacillati</taxon>
        <taxon>Actinomycetota</taxon>
        <taxon>Actinomycetes</taxon>
        <taxon>Mycobacteriales</taxon>
        <taxon>Mycobacteriaceae</taxon>
        <taxon>Mycolicibacterium</taxon>
    </lineage>
</organism>
<evidence type="ECO:0000256" key="1">
    <source>
        <dbReference type="SAM" id="MobiDB-lite"/>
    </source>
</evidence>
<dbReference type="STRING" id="228230.RMCC_3975"/>
<feature type="region of interest" description="Disordered" evidence="1">
    <location>
        <begin position="274"/>
        <end position="437"/>
    </location>
</feature>